<dbReference type="NCBIfam" id="TIGR01128">
    <property type="entry name" value="holA"/>
    <property type="match status" value="1"/>
</dbReference>
<feature type="domain" description="DNA polymerase III delta subunit-like C-terminal" evidence="10">
    <location>
        <begin position="214"/>
        <end position="328"/>
    </location>
</feature>
<evidence type="ECO:0000256" key="2">
    <source>
        <dbReference type="ARBA" id="ARBA00017703"/>
    </source>
</evidence>
<keyword evidence="4 11" id="KW-0548">Nucleotidyltransferase</keyword>
<dbReference type="Pfam" id="PF21694">
    <property type="entry name" value="DNA_pol3_delta_C"/>
    <property type="match status" value="1"/>
</dbReference>
<protein>
    <recommendedName>
        <fullName evidence="2">DNA polymerase III subunit delta</fullName>
        <ecNumber evidence="1">2.7.7.7</ecNumber>
    </recommendedName>
</protein>
<dbReference type="InterPro" id="IPR005790">
    <property type="entry name" value="DNA_polIII_delta"/>
</dbReference>
<dbReference type="InterPro" id="IPR010372">
    <property type="entry name" value="DNA_pol3_delta_N"/>
</dbReference>
<dbReference type="RefSeq" id="WP_183859100.1">
    <property type="nucleotide sequence ID" value="NZ_JACHFH010000003.1"/>
</dbReference>
<dbReference type="PANTHER" id="PTHR34388:SF1">
    <property type="entry name" value="DNA POLYMERASE III SUBUNIT DELTA"/>
    <property type="match status" value="1"/>
</dbReference>
<dbReference type="AlphaFoldDB" id="A0A840UR07"/>
<dbReference type="Proteomes" id="UP000559117">
    <property type="component" value="Unassembled WGS sequence"/>
</dbReference>
<dbReference type="InterPro" id="IPR027417">
    <property type="entry name" value="P-loop_NTPase"/>
</dbReference>
<dbReference type="Gene3D" id="1.10.8.60">
    <property type="match status" value="1"/>
</dbReference>
<dbReference type="GO" id="GO:0009360">
    <property type="term" value="C:DNA polymerase III complex"/>
    <property type="evidence" value="ECO:0007669"/>
    <property type="project" value="InterPro"/>
</dbReference>
<organism evidence="11 12">
    <name type="scientific">Pectinatus brassicae</name>
    <dbReference type="NCBI Taxonomy" id="862415"/>
    <lineage>
        <taxon>Bacteria</taxon>
        <taxon>Bacillati</taxon>
        <taxon>Bacillota</taxon>
        <taxon>Negativicutes</taxon>
        <taxon>Selenomonadales</taxon>
        <taxon>Selenomonadaceae</taxon>
        <taxon>Pectinatus</taxon>
    </lineage>
</organism>
<proteinExistence type="inferred from homology"/>
<dbReference type="EMBL" id="JACHFH010000003">
    <property type="protein sequence ID" value="MBB5335264.1"/>
    <property type="molecule type" value="Genomic_DNA"/>
</dbReference>
<evidence type="ECO:0000259" key="9">
    <source>
        <dbReference type="Pfam" id="PF06144"/>
    </source>
</evidence>
<dbReference type="EC" id="2.7.7.7" evidence="1"/>
<dbReference type="GO" id="GO:0003887">
    <property type="term" value="F:DNA-directed DNA polymerase activity"/>
    <property type="evidence" value="ECO:0007669"/>
    <property type="project" value="UniProtKB-KW"/>
</dbReference>
<dbReference type="PANTHER" id="PTHR34388">
    <property type="entry name" value="DNA POLYMERASE III SUBUNIT DELTA"/>
    <property type="match status" value="1"/>
</dbReference>
<gene>
    <name evidence="11" type="ORF">HNR32_000384</name>
</gene>
<keyword evidence="5" id="KW-0235">DNA replication</keyword>
<accession>A0A840UR07</accession>
<name>A0A840UR07_9FIRM</name>
<dbReference type="Gene3D" id="1.20.272.10">
    <property type="match status" value="1"/>
</dbReference>
<dbReference type="GO" id="GO:0003677">
    <property type="term" value="F:DNA binding"/>
    <property type="evidence" value="ECO:0007669"/>
    <property type="project" value="InterPro"/>
</dbReference>
<sequence length="333" mass="38107">MLYGEAITQIKKNNLKNLYLIAGEEKYLADKFLKALLQKILPDNNINDINKFDNNATINDIIEACSSMPFFTAKNIVVVHNNNLFNKNSEKHEQHFIDLLENMPDFTTLIIETDEKLDKRRKLYKIIDKYGLIMEALPVRSYNISEWLKSKFREIGKQPDTESFQYLLSTISLMPQVSLGFLDKELDKLSLYSDRRDVRKNDLINILSGLPEISAFALAEAVGSKDVSQALFLLEKELNSGVNAISILTILTRHIRQLWKIKYYLGRHFNANDIAKTVGLVPFIAEKLIRQAQKFNIQTLQQAIIALAEADYQLKTGTAAPALLEDIIIRICR</sequence>
<evidence type="ECO:0000256" key="8">
    <source>
        <dbReference type="ARBA" id="ARBA00049244"/>
    </source>
</evidence>
<reference evidence="11 12" key="1">
    <citation type="submission" date="2020-08" db="EMBL/GenBank/DDBJ databases">
        <title>Genomic Encyclopedia of Type Strains, Phase IV (KMG-IV): sequencing the most valuable type-strain genomes for metagenomic binning, comparative biology and taxonomic classification.</title>
        <authorList>
            <person name="Goeker M."/>
        </authorList>
    </citation>
    <scope>NUCLEOTIDE SEQUENCE [LARGE SCALE GENOMIC DNA]</scope>
    <source>
        <strain evidence="11 12">DSM 24661</strain>
    </source>
</reference>
<evidence type="ECO:0000259" key="10">
    <source>
        <dbReference type="Pfam" id="PF21694"/>
    </source>
</evidence>
<comment type="similarity">
    <text evidence="7">Belongs to the DNA polymerase HolA subunit family.</text>
</comment>
<evidence type="ECO:0000256" key="6">
    <source>
        <dbReference type="ARBA" id="ARBA00022932"/>
    </source>
</evidence>
<keyword evidence="6" id="KW-0239">DNA-directed DNA polymerase</keyword>
<dbReference type="Gene3D" id="3.40.50.300">
    <property type="entry name" value="P-loop containing nucleotide triphosphate hydrolases"/>
    <property type="match status" value="1"/>
</dbReference>
<dbReference type="InterPro" id="IPR008921">
    <property type="entry name" value="DNA_pol3_clamp-load_cplx_C"/>
</dbReference>
<keyword evidence="3 11" id="KW-0808">Transferase</keyword>
<dbReference type="SUPFAM" id="SSF48019">
    <property type="entry name" value="post-AAA+ oligomerization domain-like"/>
    <property type="match status" value="1"/>
</dbReference>
<comment type="caution">
    <text evidence="11">The sequence shown here is derived from an EMBL/GenBank/DDBJ whole genome shotgun (WGS) entry which is preliminary data.</text>
</comment>
<feature type="domain" description="DNA polymerase III delta N-terminal" evidence="9">
    <location>
        <begin position="19"/>
        <end position="135"/>
    </location>
</feature>
<keyword evidence="12" id="KW-1185">Reference proteome</keyword>
<evidence type="ECO:0000256" key="7">
    <source>
        <dbReference type="ARBA" id="ARBA00034754"/>
    </source>
</evidence>
<dbReference type="SUPFAM" id="SSF52540">
    <property type="entry name" value="P-loop containing nucleoside triphosphate hydrolases"/>
    <property type="match status" value="1"/>
</dbReference>
<evidence type="ECO:0000256" key="5">
    <source>
        <dbReference type="ARBA" id="ARBA00022705"/>
    </source>
</evidence>
<evidence type="ECO:0000313" key="12">
    <source>
        <dbReference type="Proteomes" id="UP000559117"/>
    </source>
</evidence>
<evidence type="ECO:0000313" key="11">
    <source>
        <dbReference type="EMBL" id="MBB5335264.1"/>
    </source>
</evidence>
<dbReference type="InterPro" id="IPR048466">
    <property type="entry name" value="DNA_pol3_delta-like_C"/>
</dbReference>
<dbReference type="GO" id="GO:0006261">
    <property type="term" value="P:DNA-templated DNA replication"/>
    <property type="evidence" value="ECO:0007669"/>
    <property type="project" value="TreeGrafter"/>
</dbReference>
<comment type="catalytic activity">
    <reaction evidence="8">
        <text>DNA(n) + a 2'-deoxyribonucleoside 5'-triphosphate = DNA(n+1) + diphosphate</text>
        <dbReference type="Rhea" id="RHEA:22508"/>
        <dbReference type="Rhea" id="RHEA-COMP:17339"/>
        <dbReference type="Rhea" id="RHEA-COMP:17340"/>
        <dbReference type="ChEBI" id="CHEBI:33019"/>
        <dbReference type="ChEBI" id="CHEBI:61560"/>
        <dbReference type="ChEBI" id="CHEBI:173112"/>
        <dbReference type="EC" id="2.7.7.7"/>
    </reaction>
</comment>
<evidence type="ECO:0000256" key="1">
    <source>
        <dbReference type="ARBA" id="ARBA00012417"/>
    </source>
</evidence>
<evidence type="ECO:0000256" key="4">
    <source>
        <dbReference type="ARBA" id="ARBA00022695"/>
    </source>
</evidence>
<dbReference type="Pfam" id="PF06144">
    <property type="entry name" value="DNA_pol3_delta"/>
    <property type="match status" value="1"/>
</dbReference>
<evidence type="ECO:0000256" key="3">
    <source>
        <dbReference type="ARBA" id="ARBA00022679"/>
    </source>
</evidence>